<dbReference type="RefSeq" id="WP_084392174.1">
    <property type="nucleotide sequence ID" value="NZ_BMKF01000002.1"/>
</dbReference>
<keyword evidence="4" id="KW-0235">DNA replication</keyword>
<evidence type="ECO:0000256" key="6">
    <source>
        <dbReference type="ARBA" id="ARBA00034754"/>
    </source>
</evidence>
<dbReference type="InterPro" id="IPR005790">
    <property type="entry name" value="DNA_polIII_delta"/>
</dbReference>
<dbReference type="PANTHER" id="PTHR34388:SF1">
    <property type="entry name" value="DNA POLYMERASE III SUBUNIT DELTA"/>
    <property type="match status" value="1"/>
</dbReference>
<accession>A0ABQ1JPT9</accession>
<dbReference type="EMBL" id="BMKF01000002">
    <property type="protein sequence ID" value="GGB72057.1"/>
    <property type="molecule type" value="Genomic_DNA"/>
</dbReference>
<proteinExistence type="inferred from homology"/>
<comment type="caution">
    <text evidence="8">The sequence shown here is derived from an EMBL/GenBank/DDBJ whole genome shotgun (WGS) entry which is preliminary data.</text>
</comment>
<evidence type="ECO:0000256" key="3">
    <source>
        <dbReference type="ARBA" id="ARBA00022695"/>
    </source>
</evidence>
<dbReference type="PANTHER" id="PTHR34388">
    <property type="entry name" value="DNA POLYMERASE III SUBUNIT DELTA"/>
    <property type="match status" value="1"/>
</dbReference>
<evidence type="ECO:0000313" key="8">
    <source>
        <dbReference type="EMBL" id="GGB72057.1"/>
    </source>
</evidence>
<keyword evidence="5" id="KW-0239">DNA-directed DNA polymerase</keyword>
<dbReference type="Gene3D" id="1.20.272.10">
    <property type="match status" value="1"/>
</dbReference>
<dbReference type="NCBIfam" id="TIGR01128">
    <property type="entry name" value="holA"/>
    <property type="match status" value="1"/>
</dbReference>
<name>A0ABQ1JPT9_9PROT</name>
<keyword evidence="9" id="KW-1185">Reference proteome</keyword>
<evidence type="ECO:0000256" key="1">
    <source>
        <dbReference type="ARBA" id="ARBA00012417"/>
    </source>
</evidence>
<keyword evidence="2" id="KW-0808">Transferase</keyword>
<evidence type="ECO:0000256" key="5">
    <source>
        <dbReference type="ARBA" id="ARBA00022932"/>
    </source>
</evidence>
<evidence type="ECO:0000256" key="7">
    <source>
        <dbReference type="ARBA" id="ARBA00049244"/>
    </source>
</evidence>
<evidence type="ECO:0000313" key="9">
    <source>
        <dbReference type="Proteomes" id="UP000628854"/>
    </source>
</evidence>
<protein>
    <recommendedName>
        <fullName evidence="1">DNA-directed DNA polymerase</fullName>
        <ecNumber evidence="1">2.7.7.7</ecNumber>
    </recommendedName>
</protein>
<keyword evidence="3" id="KW-0548">Nucleotidyltransferase</keyword>
<reference evidence="9" key="1">
    <citation type="journal article" date="2019" name="Int. J. Syst. Evol. Microbiol.">
        <title>The Global Catalogue of Microorganisms (GCM) 10K type strain sequencing project: providing services to taxonomists for standard genome sequencing and annotation.</title>
        <authorList>
            <consortium name="The Broad Institute Genomics Platform"/>
            <consortium name="The Broad Institute Genome Sequencing Center for Infectious Disease"/>
            <person name="Wu L."/>
            <person name="Ma J."/>
        </authorList>
    </citation>
    <scope>NUCLEOTIDE SEQUENCE [LARGE SCALE GENOMIC DNA]</scope>
    <source>
        <strain evidence="9">CGMCC 1.15928</strain>
    </source>
</reference>
<comment type="catalytic activity">
    <reaction evidence="7">
        <text>DNA(n) + a 2'-deoxyribonucleoside 5'-triphosphate = DNA(n+1) + diphosphate</text>
        <dbReference type="Rhea" id="RHEA:22508"/>
        <dbReference type="Rhea" id="RHEA-COMP:17339"/>
        <dbReference type="Rhea" id="RHEA-COMP:17340"/>
        <dbReference type="ChEBI" id="CHEBI:33019"/>
        <dbReference type="ChEBI" id="CHEBI:61560"/>
        <dbReference type="ChEBI" id="CHEBI:173112"/>
        <dbReference type="EC" id="2.7.7.7"/>
    </reaction>
</comment>
<evidence type="ECO:0000256" key="4">
    <source>
        <dbReference type="ARBA" id="ARBA00022705"/>
    </source>
</evidence>
<dbReference type="InterPro" id="IPR008921">
    <property type="entry name" value="DNA_pol3_clamp-load_cplx_C"/>
</dbReference>
<organism evidence="8 9">
    <name type="scientific">Henriciella pelagia</name>
    <dbReference type="NCBI Taxonomy" id="1977912"/>
    <lineage>
        <taxon>Bacteria</taxon>
        <taxon>Pseudomonadati</taxon>
        <taxon>Pseudomonadota</taxon>
        <taxon>Alphaproteobacteria</taxon>
        <taxon>Hyphomonadales</taxon>
        <taxon>Hyphomonadaceae</taxon>
        <taxon>Henriciella</taxon>
    </lineage>
</organism>
<dbReference type="SUPFAM" id="SSF48019">
    <property type="entry name" value="post-AAA+ oligomerization domain-like"/>
    <property type="match status" value="1"/>
</dbReference>
<dbReference type="Proteomes" id="UP000628854">
    <property type="component" value="Unassembled WGS sequence"/>
</dbReference>
<dbReference type="EC" id="2.7.7.7" evidence="1"/>
<gene>
    <name evidence="8" type="ORF">GCM10011503_20900</name>
</gene>
<sequence>MILKGGQVASFARKPDDKTWCVLVFGDDDGVVADTADQIIAGWAKTTNSKTVTLDDDDIRREPHLLADNVEIASLLGELNIVRIRTSGEKIAKPILGLVEEADKRQQAFANRLIIQCSGLNKRSKLRAGIEAASTAAAIHVFADTAQSLQDMVRAKLGELDVDIEDDALKDFVALLPGHRGLANQEADKLALYGRGLGRPVSIADVRRLCQTDADNSVRDMVQFALDGNGAACLAEYDRIAEIGTSAISILRIFEMEARRLLEARGLLGTGGDIGRKLRPPVWQNEWPAFRSRLDKWSAPSLTRLLAAIHDLELKAKTEGPAAEAAIRIFLLNVVKSASQRSRMSASP</sequence>
<comment type="similarity">
    <text evidence="6">Belongs to the DNA polymerase HolA subunit family.</text>
</comment>
<evidence type="ECO:0000256" key="2">
    <source>
        <dbReference type="ARBA" id="ARBA00022679"/>
    </source>
</evidence>